<dbReference type="EMBL" id="FWWW01000058">
    <property type="protein sequence ID" value="SMB92432.1"/>
    <property type="molecule type" value="Genomic_DNA"/>
</dbReference>
<dbReference type="Proteomes" id="UP000192266">
    <property type="component" value="Unassembled WGS sequence"/>
</dbReference>
<keyword evidence="2" id="KW-0732">Signal</keyword>
<evidence type="ECO:0000256" key="2">
    <source>
        <dbReference type="SAM" id="SignalP"/>
    </source>
</evidence>
<dbReference type="OrthoDB" id="610388at2"/>
<dbReference type="CDD" id="cd15482">
    <property type="entry name" value="Sialidase_non-viral"/>
    <property type="match status" value="1"/>
</dbReference>
<proteinExistence type="predicted"/>
<dbReference type="RefSeq" id="WP_143434849.1">
    <property type="nucleotide sequence ID" value="NZ_FWWW01000058.1"/>
</dbReference>
<reference evidence="3 4" key="1">
    <citation type="submission" date="2017-04" db="EMBL/GenBank/DDBJ databases">
        <authorList>
            <person name="Afonso C.L."/>
            <person name="Miller P.J."/>
            <person name="Scott M.A."/>
            <person name="Spackman E."/>
            <person name="Goraichik I."/>
            <person name="Dimitrov K.M."/>
            <person name="Suarez D.L."/>
            <person name="Swayne D.E."/>
        </authorList>
    </citation>
    <scope>NUCLEOTIDE SEQUENCE [LARGE SCALE GENOMIC DNA]</scope>
    <source>
        <strain evidence="3 4">DSM 11622</strain>
    </source>
</reference>
<protein>
    <recommendedName>
        <fullName evidence="5">Photosynthesis system II assembly factor Ycf48/Hcf136-like domain-containing protein</fullName>
    </recommendedName>
</protein>
<accession>A0A1W1VGE6</accession>
<gene>
    <name evidence="3" type="ORF">SAMN00120144_2157</name>
</gene>
<dbReference type="SUPFAM" id="SSF110296">
    <property type="entry name" value="Oligoxyloglucan reducing end-specific cellobiohydrolase"/>
    <property type="match status" value="1"/>
</dbReference>
<evidence type="ECO:0000256" key="1">
    <source>
        <dbReference type="SAM" id="MobiDB-lite"/>
    </source>
</evidence>
<dbReference type="InterPro" id="IPR015943">
    <property type="entry name" value="WD40/YVTN_repeat-like_dom_sf"/>
</dbReference>
<evidence type="ECO:0008006" key="5">
    <source>
        <dbReference type="Google" id="ProtNLM"/>
    </source>
</evidence>
<feature type="region of interest" description="Disordered" evidence="1">
    <location>
        <begin position="371"/>
        <end position="396"/>
    </location>
</feature>
<feature type="chain" id="PRO_5012529077" description="Photosynthesis system II assembly factor Ycf48/Hcf136-like domain-containing protein" evidence="2">
    <location>
        <begin position="19"/>
        <end position="396"/>
    </location>
</feature>
<evidence type="ECO:0000313" key="4">
    <source>
        <dbReference type="Proteomes" id="UP000192266"/>
    </source>
</evidence>
<organism evidence="3 4">
    <name type="scientific">Hymenobacter roseosalivarius DSM 11622</name>
    <dbReference type="NCBI Taxonomy" id="645990"/>
    <lineage>
        <taxon>Bacteria</taxon>
        <taxon>Pseudomonadati</taxon>
        <taxon>Bacteroidota</taxon>
        <taxon>Cytophagia</taxon>
        <taxon>Cytophagales</taxon>
        <taxon>Hymenobacteraceae</taxon>
        <taxon>Hymenobacter</taxon>
    </lineage>
</organism>
<keyword evidence="4" id="KW-1185">Reference proteome</keyword>
<dbReference type="PROSITE" id="PS51257">
    <property type="entry name" value="PROKAR_LIPOPROTEIN"/>
    <property type="match status" value="1"/>
</dbReference>
<dbReference type="Gene3D" id="2.130.10.10">
    <property type="entry name" value="YVTN repeat-like/Quinoprotein amine dehydrogenase"/>
    <property type="match status" value="2"/>
</dbReference>
<name>A0A1W1VGE6_9BACT</name>
<dbReference type="AlphaFoldDB" id="A0A1W1VGE6"/>
<sequence>MRKLRFSALLRPVLPVLLGTLLVTSCRQEDGSLPFPLGQAPSWLLRNTTGPIQTEPAQRAWQTVTLSATTAWQLLGKEGELFATHVARTTNGTDWTSQPITGGTPGFRAGHLAAIDANTAYISQYNDDGGGEVLKTTNGGASWVKITTTEYTSPGSYLNWTHFFDASTGVAFGDPVQGGYEIYRTTNAGASWQRVPAAAIPAPLVGEAGLLLSYFALGNTLWVGTANFGVNGEDDRFARVWKSTDRGLTWTVSARTPLRYGVYRLAFRDQNNGIAYNSPDLSIPGGGMIRTTDGGQTWSAITPVSTPQGRFYGVTIDAIPGGFLSVGEGSSISADGITWTDLTPGGGTTAAFTTLDALSATVAFAGATTAAATDSHPGSGGVYQLRGNLLTPLRPR</sequence>
<feature type="signal peptide" evidence="2">
    <location>
        <begin position="1"/>
        <end position="18"/>
    </location>
</feature>
<evidence type="ECO:0000313" key="3">
    <source>
        <dbReference type="EMBL" id="SMB92432.1"/>
    </source>
</evidence>